<keyword evidence="3 6" id="KW-0812">Transmembrane</keyword>
<feature type="transmembrane region" description="Helical" evidence="6">
    <location>
        <begin position="301"/>
        <end position="319"/>
    </location>
</feature>
<dbReference type="PANTHER" id="PTHR30482:SF17">
    <property type="entry name" value="ABC TRANSPORTER ATP-BINDING PROTEIN"/>
    <property type="match status" value="1"/>
</dbReference>
<sequence length="354" mass="37141">MMRLLSNDRPGHWLLALLLVGLLLGLLAAPFLFPGTKALAVAARIAIFIVLAASYDILLGYTGIVSFAQTTFFGLGAYGAAIPLALGGGGWAVVAGGAAAGIGVSLVLALVMALLSLRVRAIFFSMITLAIARFAQVLAAEWRGLTGGEDGLTFTVPRLISPAFRLFPAPLLGLPISGPVIAYYLILAVSLAAFLLMLRMVNSPFGRVLQAIRENPFRAEALGYRTILHRALASVLAAGFAALAGAMMALQLRYTNPDTTLSFSLMIDILLMVVIGGMGTLYGAALGAALLVLAQYYLEPLLAGLARLTGGVPVLPALFDPGRWLLWLGVIFVLVVYFFPAGIAGTLRARGRAA</sequence>
<dbReference type="GO" id="GO:0015658">
    <property type="term" value="F:branched-chain amino acid transmembrane transporter activity"/>
    <property type="evidence" value="ECO:0007669"/>
    <property type="project" value="InterPro"/>
</dbReference>
<evidence type="ECO:0000256" key="1">
    <source>
        <dbReference type="ARBA" id="ARBA00004651"/>
    </source>
</evidence>
<dbReference type="GO" id="GO:0005886">
    <property type="term" value="C:plasma membrane"/>
    <property type="evidence" value="ECO:0007669"/>
    <property type="project" value="UniProtKB-SubCell"/>
</dbReference>
<evidence type="ECO:0000256" key="2">
    <source>
        <dbReference type="ARBA" id="ARBA00022475"/>
    </source>
</evidence>
<feature type="transmembrane region" description="Helical" evidence="6">
    <location>
        <begin position="122"/>
        <end position="140"/>
    </location>
</feature>
<proteinExistence type="predicted"/>
<reference evidence="7" key="1">
    <citation type="journal article" date="2020" name="mSystems">
        <title>Genome- and Community-Level Interaction Insights into Carbon Utilization and Element Cycling Functions of Hydrothermarchaeota in Hydrothermal Sediment.</title>
        <authorList>
            <person name="Zhou Z."/>
            <person name="Liu Y."/>
            <person name="Xu W."/>
            <person name="Pan J."/>
            <person name="Luo Z.H."/>
            <person name="Li M."/>
        </authorList>
    </citation>
    <scope>NUCLEOTIDE SEQUENCE</scope>
    <source>
        <strain evidence="7">SpSt-997</strain>
    </source>
</reference>
<accession>A0A8J4M6R8</accession>
<dbReference type="CDD" id="cd06581">
    <property type="entry name" value="TM_PBP1_LivM_like"/>
    <property type="match status" value="1"/>
</dbReference>
<comment type="subcellular location">
    <subcellularLocation>
        <location evidence="1">Cell membrane</location>
        <topology evidence="1">Multi-pass membrane protein</topology>
    </subcellularLocation>
</comment>
<dbReference type="PANTHER" id="PTHR30482">
    <property type="entry name" value="HIGH-AFFINITY BRANCHED-CHAIN AMINO ACID TRANSPORT SYSTEM PERMEASE"/>
    <property type="match status" value="1"/>
</dbReference>
<feature type="transmembrane region" description="Helical" evidence="6">
    <location>
        <begin position="325"/>
        <end position="347"/>
    </location>
</feature>
<evidence type="ECO:0000256" key="5">
    <source>
        <dbReference type="ARBA" id="ARBA00023136"/>
    </source>
</evidence>
<gene>
    <name evidence="7" type="ORF">ENY07_12785</name>
</gene>
<dbReference type="InterPro" id="IPR043428">
    <property type="entry name" value="LivM-like"/>
</dbReference>
<organism evidence="7">
    <name type="scientific">Acidicaldus sp</name>
    <dbReference type="NCBI Taxonomy" id="1872105"/>
    <lineage>
        <taxon>Bacteria</taxon>
        <taxon>Pseudomonadati</taxon>
        <taxon>Pseudomonadota</taxon>
        <taxon>Alphaproteobacteria</taxon>
        <taxon>Acetobacterales</taxon>
        <taxon>Acetobacteraceae</taxon>
        <taxon>Acidicaldus</taxon>
    </lineage>
</organism>
<evidence type="ECO:0000313" key="7">
    <source>
        <dbReference type="EMBL" id="HGC44077.1"/>
    </source>
</evidence>
<evidence type="ECO:0000256" key="6">
    <source>
        <dbReference type="SAM" id="Phobius"/>
    </source>
</evidence>
<protein>
    <submittedName>
        <fullName evidence="7">Branched-chain amino acid ABC transporter permease</fullName>
    </submittedName>
</protein>
<feature type="transmembrane region" description="Helical" evidence="6">
    <location>
        <begin position="269"/>
        <end position="294"/>
    </location>
</feature>
<comment type="caution">
    <text evidence="7">The sequence shown here is derived from an EMBL/GenBank/DDBJ whole genome shotgun (WGS) entry which is preliminary data.</text>
</comment>
<dbReference type="InterPro" id="IPR001851">
    <property type="entry name" value="ABC_transp_permease"/>
</dbReference>
<keyword evidence="2" id="KW-1003">Cell membrane</keyword>
<dbReference type="AlphaFoldDB" id="A0A8J4M6R8"/>
<keyword evidence="5 6" id="KW-0472">Membrane</keyword>
<name>A0A8J4M6R8_9PROT</name>
<feature type="transmembrane region" description="Helical" evidence="6">
    <location>
        <begin position="65"/>
        <end position="86"/>
    </location>
</feature>
<keyword evidence="4 6" id="KW-1133">Transmembrane helix</keyword>
<dbReference type="EMBL" id="DTQM01000240">
    <property type="protein sequence ID" value="HGC44077.1"/>
    <property type="molecule type" value="Genomic_DNA"/>
</dbReference>
<evidence type="ECO:0000256" key="4">
    <source>
        <dbReference type="ARBA" id="ARBA00022989"/>
    </source>
</evidence>
<evidence type="ECO:0000256" key="3">
    <source>
        <dbReference type="ARBA" id="ARBA00022692"/>
    </source>
</evidence>
<feature type="transmembrane region" description="Helical" evidence="6">
    <location>
        <begin position="180"/>
        <end position="198"/>
    </location>
</feature>
<feature type="transmembrane region" description="Helical" evidence="6">
    <location>
        <begin position="38"/>
        <end position="58"/>
    </location>
</feature>
<dbReference type="Pfam" id="PF02653">
    <property type="entry name" value="BPD_transp_2"/>
    <property type="match status" value="1"/>
</dbReference>
<feature type="transmembrane region" description="Helical" evidence="6">
    <location>
        <begin position="92"/>
        <end position="115"/>
    </location>
</feature>
<feature type="transmembrane region" description="Helical" evidence="6">
    <location>
        <begin position="227"/>
        <end position="249"/>
    </location>
</feature>